<dbReference type="InterPro" id="IPR008538">
    <property type="entry name" value="Uma2"/>
</dbReference>
<feature type="domain" description="Putative restriction endonuclease" evidence="1">
    <location>
        <begin position="9"/>
        <end position="174"/>
    </location>
</feature>
<dbReference type="PANTHER" id="PTHR35400:SF3">
    <property type="entry name" value="SLL1072 PROTEIN"/>
    <property type="match status" value="1"/>
</dbReference>
<dbReference type="CDD" id="cd06260">
    <property type="entry name" value="DUF820-like"/>
    <property type="match status" value="1"/>
</dbReference>
<dbReference type="EMBL" id="JACCFS010000001">
    <property type="protein sequence ID" value="NYJ34121.1"/>
    <property type="molecule type" value="Genomic_DNA"/>
</dbReference>
<accession>A0A7Z0ELB1</accession>
<protein>
    <submittedName>
        <fullName evidence="2">Uma2 family endonuclease</fullName>
    </submittedName>
</protein>
<keyword evidence="3" id="KW-1185">Reference proteome</keyword>
<keyword evidence="2" id="KW-0540">Nuclease</keyword>
<keyword evidence="2" id="KW-0255">Endonuclease</keyword>
<evidence type="ECO:0000313" key="2">
    <source>
        <dbReference type="EMBL" id="NYJ34121.1"/>
    </source>
</evidence>
<proteinExistence type="predicted"/>
<evidence type="ECO:0000259" key="1">
    <source>
        <dbReference type="Pfam" id="PF05685"/>
    </source>
</evidence>
<name>A0A7Z0ELB1_9ACTN</name>
<dbReference type="AlphaFoldDB" id="A0A7Z0ELB1"/>
<dbReference type="RefSeq" id="WP_246406148.1">
    <property type="nucleotide sequence ID" value="NZ_JACCFS010000001.1"/>
</dbReference>
<dbReference type="InterPro" id="IPR012296">
    <property type="entry name" value="Nuclease_put_TT1808"/>
</dbReference>
<reference evidence="2 3" key="1">
    <citation type="submission" date="2020-07" db="EMBL/GenBank/DDBJ databases">
        <title>Sequencing the genomes of 1000 actinobacteria strains.</title>
        <authorList>
            <person name="Klenk H.-P."/>
        </authorList>
    </citation>
    <scope>NUCLEOTIDE SEQUENCE [LARGE SCALE GENOMIC DNA]</scope>
    <source>
        <strain evidence="2 3">DSM 44442</strain>
    </source>
</reference>
<gene>
    <name evidence="2" type="ORF">HNR10_002002</name>
</gene>
<dbReference type="Pfam" id="PF05685">
    <property type="entry name" value="Uma2"/>
    <property type="match status" value="1"/>
</dbReference>
<comment type="caution">
    <text evidence="2">The sequence shown here is derived from an EMBL/GenBank/DDBJ whole genome shotgun (WGS) entry which is preliminary data.</text>
</comment>
<dbReference type="PANTHER" id="PTHR35400">
    <property type="entry name" value="SLR1083 PROTEIN"/>
    <property type="match status" value="1"/>
</dbReference>
<sequence>MDLPTLHESLKLPDGYRSEIIDGSIIVSPTPTFRHSKIIRRLERALDRSMPEGLEAYQTLTLEITETGDRYVPDLALLPETPGEEESWEESDWILPAEDLELAVEVVSPSSALHDWQAKVKGYATAGVPLYLVIDPRKSEIALFSNPEKGEYLDVARAVPGTSVKLPAPFNLEIDATPLLT</sequence>
<dbReference type="GO" id="GO:0004519">
    <property type="term" value="F:endonuclease activity"/>
    <property type="evidence" value="ECO:0007669"/>
    <property type="project" value="UniProtKB-KW"/>
</dbReference>
<dbReference type="SUPFAM" id="SSF52980">
    <property type="entry name" value="Restriction endonuclease-like"/>
    <property type="match status" value="1"/>
</dbReference>
<evidence type="ECO:0000313" key="3">
    <source>
        <dbReference type="Proteomes" id="UP000572051"/>
    </source>
</evidence>
<organism evidence="2 3">
    <name type="scientific">Nocardiopsis aegyptia</name>
    <dbReference type="NCBI Taxonomy" id="220378"/>
    <lineage>
        <taxon>Bacteria</taxon>
        <taxon>Bacillati</taxon>
        <taxon>Actinomycetota</taxon>
        <taxon>Actinomycetes</taxon>
        <taxon>Streptosporangiales</taxon>
        <taxon>Nocardiopsidaceae</taxon>
        <taxon>Nocardiopsis</taxon>
    </lineage>
</organism>
<keyword evidence="2" id="KW-0378">Hydrolase</keyword>
<dbReference type="Gene3D" id="3.90.1570.10">
    <property type="entry name" value="tt1808, chain A"/>
    <property type="match status" value="1"/>
</dbReference>
<dbReference type="InterPro" id="IPR011335">
    <property type="entry name" value="Restrct_endonuc-II-like"/>
</dbReference>
<dbReference type="Proteomes" id="UP000572051">
    <property type="component" value="Unassembled WGS sequence"/>
</dbReference>